<dbReference type="InterPro" id="IPR050271">
    <property type="entry name" value="UDP-glycosyltransferase"/>
</dbReference>
<evidence type="ECO:0000313" key="3">
    <source>
        <dbReference type="EMBL" id="KAG2173618.1"/>
    </source>
</evidence>
<dbReference type="Pfam" id="PF00201">
    <property type="entry name" value="UDPGT"/>
    <property type="match status" value="1"/>
</dbReference>
<dbReference type="OrthoDB" id="5835829at2759"/>
<dbReference type="Proteomes" id="UP000654370">
    <property type="component" value="Unassembled WGS sequence"/>
</dbReference>
<dbReference type="GO" id="GO:0008194">
    <property type="term" value="F:UDP-glycosyltransferase activity"/>
    <property type="evidence" value="ECO:0007669"/>
    <property type="project" value="InterPro"/>
</dbReference>
<keyword evidence="1" id="KW-0328">Glycosyltransferase</keyword>
<evidence type="ECO:0000256" key="2">
    <source>
        <dbReference type="ARBA" id="ARBA00022679"/>
    </source>
</evidence>
<dbReference type="Gene3D" id="3.40.50.2000">
    <property type="entry name" value="Glycogen Phosphorylase B"/>
    <property type="match status" value="2"/>
</dbReference>
<dbReference type="InterPro" id="IPR035595">
    <property type="entry name" value="UDP_glycos_trans_CS"/>
</dbReference>
<protein>
    <recommendedName>
        <fullName evidence="5">UDP-glycosyltransferases domain-containing protein</fullName>
    </recommendedName>
</protein>
<dbReference type="InterPro" id="IPR002213">
    <property type="entry name" value="UDP_glucos_trans"/>
</dbReference>
<evidence type="ECO:0000256" key="1">
    <source>
        <dbReference type="ARBA" id="ARBA00022676"/>
    </source>
</evidence>
<name>A0A8H7UBB1_MORIS</name>
<reference evidence="3" key="1">
    <citation type="submission" date="2020-12" db="EMBL/GenBank/DDBJ databases">
        <title>Metabolic potential, ecology and presence of endohyphal bacteria is reflected in genomic diversity of Mucoromycotina.</title>
        <authorList>
            <person name="Muszewska A."/>
            <person name="Okrasinska A."/>
            <person name="Steczkiewicz K."/>
            <person name="Drgas O."/>
            <person name="Orlowska M."/>
            <person name="Perlinska-Lenart U."/>
            <person name="Aleksandrzak-Piekarczyk T."/>
            <person name="Szatraj K."/>
            <person name="Zielenkiewicz U."/>
            <person name="Pilsyk S."/>
            <person name="Malc E."/>
            <person name="Mieczkowski P."/>
            <person name="Kruszewska J.S."/>
            <person name="Biernat P."/>
            <person name="Pawlowska J."/>
        </authorList>
    </citation>
    <scope>NUCLEOTIDE SEQUENCE</scope>
    <source>
        <strain evidence="3">WA0000067209</strain>
    </source>
</reference>
<gene>
    <name evidence="3" type="ORF">INT43_005036</name>
</gene>
<comment type="caution">
    <text evidence="3">The sequence shown here is derived from an EMBL/GenBank/DDBJ whole genome shotgun (WGS) entry which is preliminary data.</text>
</comment>
<dbReference type="AlphaFoldDB" id="A0A8H7UBB1"/>
<dbReference type="SUPFAM" id="SSF53756">
    <property type="entry name" value="UDP-Glycosyltransferase/glycogen phosphorylase"/>
    <property type="match status" value="1"/>
</dbReference>
<dbReference type="PANTHER" id="PTHR48043">
    <property type="entry name" value="EG:EG0003.4 PROTEIN-RELATED"/>
    <property type="match status" value="1"/>
</dbReference>
<evidence type="ECO:0008006" key="5">
    <source>
        <dbReference type="Google" id="ProtNLM"/>
    </source>
</evidence>
<dbReference type="PANTHER" id="PTHR48043:SF145">
    <property type="entry name" value="FI06409P-RELATED"/>
    <property type="match status" value="1"/>
</dbReference>
<sequence>MAGGPVTLVIDLPYDQYFGYGAIHPKVVKTVYVVIFVRLARRVLRLAYAISEPSTSDQSAASDFNFNGKLAKIILHYSFHSFQTMKTTWCWLSLAFALVSAQEPLIQQPKPVIYYSGILGGVSHNGWPLEILETLRLRGYNVSFISTEPNHKYLEPFPNIPFLRLRDEATNASFRSMFDPDDEASKKGADTFAQYLRDVLPDQKREYVEIFTRDKPALVVCDHINFACMDVASWLNIPMAQTTTIMMSEDPPFQFVDREYLDSDDTPTSLFYPFIAFYRYWMGKVKYCAVSYGVGKAIDTVPPEYNIPRHRGLAFNSGTLQIVNNFMPMSDIITLKPNDYYIGPIQPSNIQPLTEDLASYLDARSSVLYVAFGQMYVPTQREFNNIAAALLENYRAGIIDGILWASRGLPKDMLESFQANTTYDTTGFSNNPDIRFEKWVPQYSVLNHTATKLFLSHAGAASSHDAIFNGVPMLLYPFASDQPTNSVLLERAGVALVINRKATTIDRISRKIKDMLIDRREEFTANMKQMQTIALISSKRKELAADILETQALASRNGKPWYLHMEHSPGTLLGFNVFSIIGILVSYKLCCVGTKALLRKVWYALYLHFIPLSLPKIINTEIK</sequence>
<feature type="non-terminal residue" evidence="3">
    <location>
        <position position="1"/>
    </location>
</feature>
<evidence type="ECO:0000313" key="4">
    <source>
        <dbReference type="Proteomes" id="UP000654370"/>
    </source>
</evidence>
<dbReference type="PROSITE" id="PS00375">
    <property type="entry name" value="UDPGT"/>
    <property type="match status" value="1"/>
</dbReference>
<proteinExistence type="predicted"/>
<dbReference type="CDD" id="cd03784">
    <property type="entry name" value="GT1_Gtf-like"/>
    <property type="match status" value="1"/>
</dbReference>
<accession>A0A8H7UBB1</accession>
<dbReference type="EMBL" id="JAEPQZ010000014">
    <property type="protein sequence ID" value="KAG2173618.1"/>
    <property type="molecule type" value="Genomic_DNA"/>
</dbReference>
<keyword evidence="4" id="KW-1185">Reference proteome</keyword>
<organism evidence="3 4">
    <name type="scientific">Mortierella isabellina</name>
    <name type="common">Filamentous fungus</name>
    <name type="synonym">Umbelopsis isabellina</name>
    <dbReference type="NCBI Taxonomy" id="91625"/>
    <lineage>
        <taxon>Eukaryota</taxon>
        <taxon>Fungi</taxon>
        <taxon>Fungi incertae sedis</taxon>
        <taxon>Mucoromycota</taxon>
        <taxon>Mucoromycotina</taxon>
        <taxon>Umbelopsidomycetes</taxon>
        <taxon>Umbelopsidales</taxon>
        <taxon>Umbelopsidaceae</taxon>
        <taxon>Umbelopsis</taxon>
    </lineage>
</organism>
<keyword evidence="2" id="KW-0808">Transferase</keyword>